<dbReference type="AlphaFoldDB" id="A0A9I9E4B1"/>
<evidence type="ECO:0000256" key="1">
    <source>
        <dbReference type="SAM" id="MobiDB-lite"/>
    </source>
</evidence>
<sequence length="73" mass="8168">MNKQKQKSHIFDDLPNTSQTTSNLSLKAPALHKVNLKEIQAKNGNGKVFIQTIVLEIVPHDSYLFTPSIACMM</sequence>
<protein>
    <submittedName>
        <fullName evidence="2">Uncharacterized protein</fullName>
    </submittedName>
</protein>
<dbReference type="EnsemblPlants" id="MELO3C028558.2.1">
    <property type="protein sequence ID" value="MELO3C028558.2.1"/>
    <property type="gene ID" value="MELO3C028558.2"/>
</dbReference>
<accession>A0A9I9E4B1</accession>
<reference evidence="2" key="1">
    <citation type="submission" date="2023-03" db="UniProtKB">
        <authorList>
            <consortium name="EnsemblPlants"/>
        </authorList>
    </citation>
    <scope>IDENTIFICATION</scope>
</reference>
<organism evidence="2">
    <name type="scientific">Cucumis melo</name>
    <name type="common">Muskmelon</name>
    <dbReference type="NCBI Taxonomy" id="3656"/>
    <lineage>
        <taxon>Eukaryota</taxon>
        <taxon>Viridiplantae</taxon>
        <taxon>Streptophyta</taxon>
        <taxon>Embryophyta</taxon>
        <taxon>Tracheophyta</taxon>
        <taxon>Spermatophyta</taxon>
        <taxon>Magnoliopsida</taxon>
        <taxon>eudicotyledons</taxon>
        <taxon>Gunneridae</taxon>
        <taxon>Pentapetalae</taxon>
        <taxon>rosids</taxon>
        <taxon>fabids</taxon>
        <taxon>Cucurbitales</taxon>
        <taxon>Cucurbitaceae</taxon>
        <taxon>Benincaseae</taxon>
        <taxon>Cucumis</taxon>
    </lineage>
</organism>
<name>A0A9I9E4B1_CUCME</name>
<feature type="region of interest" description="Disordered" evidence="1">
    <location>
        <begin position="1"/>
        <end position="22"/>
    </location>
</feature>
<dbReference type="Gramene" id="MELO3C028558.2.1">
    <property type="protein sequence ID" value="MELO3C028558.2.1"/>
    <property type="gene ID" value="MELO3C028558.2"/>
</dbReference>
<evidence type="ECO:0000313" key="2">
    <source>
        <dbReference type="EnsemblPlants" id="MELO3C028558.2.1"/>
    </source>
</evidence>
<proteinExistence type="predicted"/>